<feature type="compositionally biased region" description="Basic and acidic residues" evidence="1">
    <location>
        <begin position="210"/>
        <end position="254"/>
    </location>
</feature>
<dbReference type="EMBL" id="JAAGNN010000019">
    <property type="protein sequence ID" value="KAF4076458.1"/>
    <property type="molecule type" value="Genomic_DNA"/>
</dbReference>
<sequence length="260" mass="30555">MDESTFETFEEELGATQQDVPQPKHPRQSRRPEMYPQRRVREEPLDIQQIPKSLPREAPVTRGVSLRKSLSVQNVTQIEAPWEGVTLNRCLFIAITILVLSSGCQRLHEFLRGRKDGRDLEPIGSVLNVRHTAVRKYRLPAPEPETSLWDTYFWWMSDDEDNDDEEGSRRGKSRKATREKATGGLRHKAIPDRRLLKGREGRFKLRRDKARQDIKKSRENVKVQREKVKSLQEKKMEEEERLEKEKMIKNTMKETKKKAN</sequence>
<feature type="region of interest" description="Disordered" evidence="1">
    <location>
        <begin position="1"/>
        <end position="41"/>
    </location>
</feature>
<reference evidence="2 3" key="1">
    <citation type="submission" date="2020-02" db="EMBL/GenBank/DDBJ databases">
        <title>A chromosome-scale genome assembly of the black bullhead catfish (Ameiurus melas).</title>
        <authorList>
            <person name="Wen M."/>
            <person name="Zham M."/>
            <person name="Cabau C."/>
            <person name="Klopp C."/>
            <person name="Donnadieu C."/>
            <person name="Roques C."/>
            <person name="Bouchez O."/>
            <person name="Lampietro C."/>
            <person name="Jouanno E."/>
            <person name="Herpin A."/>
            <person name="Louis A."/>
            <person name="Berthelot C."/>
            <person name="Parey E."/>
            <person name="Roest-Crollius H."/>
            <person name="Braasch I."/>
            <person name="Postlethwait J."/>
            <person name="Robinson-Rechavi M."/>
            <person name="Echchiki A."/>
            <person name="Begum T."/>
            <person name="Montfort J."/>
            <person name="Schartl M."/>
            <person name="Bobe J."/>
            <person name="Guiguen Y."/>
        </authorList>
    </citation>
    <scope>NUCLEOTIDE SEQUENCE [LARGE SCALE GENOMIC DNA]</scope>
    <source>
        <strain evidence="2">M_S1</strain>
        <tissue evidence="2">Blood</tissue>
    </source>
</reference>
<feature type="region of interest" description="Disordered" evidence="1">
    <location>
        <begin position="201"/>
        <end position="260"/>
    </location>
</feature>
<dbReference type="Pfam" id="PF15312">
    <property type="entry name" value="JSRP"/>
    <property type="match status" value="1"/>
</dbReference>
<comment type="caution">
    <text evidence="2">The sequence shown here is derived from an EMBL/GenBank/DDBJ whole genome shotgun (WGS) entry which is preliminary data.</text>
</comment>
<feature type="compositionally biased region" description="Acidic residues" evidence="1">
    <location>
        <begin position="1"/>
        <end position="13"/>
    </location>
</feature>
<dbReference type="PANTHER" id="PTHR22397">
    <property type="entry name" value="JUNCTIONAL SARCOPLASMIC RETICULUM PROTEIN 1"/>
    <property type="match status" value="1"/>
</dbReference>
<evidence type="ECO:0000313" key="2">
    <source>
        <dbReference type="EMBL" id="KAF4076458.1"/>
    </source>
</evidence>
<organism evidence="2 3">
    <name type="scientific">Ameiurus melas</name>
    <name type="common">Black bullhead</name>
    <name type="synonym">Silurus melas</name>
    <dbReference type="NCBI Taxonomy" id="219545"/>
    <lineage>
        <taxon>Eukaryota</taxon>
        <taxon>Metazoa</taxon>
        <taxon>Chordata</taxon>
        <taxon>Craniata</taxon>
        <taxon>Vertebrata</taxon>
        <taxon>Euteleostomi</taxon>
        <taxon>Actinopterygii</taxon>
        <taxon>Neopterygii</taxon>
        <taxon>Teleostei</taxon>
        <taxon>Ostariophysi</taxon>
        <taxon>Siluriformes</taxon>
        <taxon>Ictaluridae</taxon>
        <taxon>Ameiurus</taxon>
    </lineage>
</organism>
<evidence type="ECO:0000313" key="3">
    <source>
        <dbReference type="Proteomes" id="UP000593565"/>
    </source>
</evidence>
<accession>A0A7J6A4S3</accession>
<evidence type="ECO:0000256" key="1">
    <source>
        <dbReference type="SAM" id="MobiDB-lite"/>
    </source>
</evidence>
<feature type="region of interest" description="Disordered" evidence="1">
    <location>
        <begin position="161"/>
        <end position="188"/>
    </location>
</feature>
<dbReference type="Proteomes" id="UP000593565">
    <property type="component" value="Unassembled WGS sequence"/>
</dbReference>
<gene>
    <name evidence="2" type="ORF">AMELA_G00215460</name>
</gene>
<dbReference type="PANTHER" id="PTHR22397:SF2">
    <property type="entry name" value="JUNCTIONAL SARCOPLASMIC RETICULUM PROTEIN 1"/>
    <property type="match status" value="1"/>
</dbReference>
<dbReference type="InterPro" id="IPR026178">
    <property type="entry name" value="JSRP1"/>
</dbReference>
<protein>
    <submittedName>
        <fullName evidence="2">Uncharacterized protein</fullName>
    </submittedName>
</protein>
<name>A0A7J6A4S3_AMEME</name>
<proteinExistence type="predicted"/>
<dbReference type="AlphaFoldDB" id="A0A7J6A4S3"/>
<keyword evidence="3" id="KW-1185">Reference proteome</keyword>